<reference evidence="2" key="1">
    <citation type="submission" date="2021-02" db="EMBL/GenBank/DDBJ databases">
        <authorList>
            <person name="Nowell W R."/>
        </authorList>
    </citation>
    <scope>NUCLEOTIDE SEQUENCE</scope>
</reference>
<feature type="transmembrane region" description="Helical" evidence="1">
    <location>
        <begin position="6"/>
        <end position="25"/>
    </location>
</feature>
<proteinExistence type="predicted"/>
<keyword evidence="1" id="KW-0812">Transmembrane</keyword>
<evidence type="ECO:0000256" key="1">
    <source>
        <dbReference type="SAM" id="Phobius"/>
    </source>
</evidence>
<evidence type="ECO:0000313" key="3">
    <source>
        <dbReference type="Proteomes" id="UP000663836"/>
    </source>
</evidence>
<protein>
    <submittedName>
        <fullName evidence="2">Uncharacterized protein</fullName>
    </submittedName>
</protein>
<keyword evidence="1" id="KW-0472">Membrane</keyword>
<keyword evidence="1" id="KW-1133">Transmembrane helix</keyword>
<dbReference type="Proteomes" id="UP000663836">
    <property type="component" value="Unassembled WGS sequence"/>
</dbReference>
<feature type="non-terminal residue" evidence="2">
    <location>
        <position position="1"/>
    </location>
</feature>
<dbReference type="EMBL" id="CAJOBD010023512">
    <property type="protein sequence ID" value="CAF4256036.1"/>
    <property type="molecule type" value="Genomic_DNA"/>
</dbReference>
<organism evidence="2 3">
    <name type="scientific">Rotaria sordida</name>
    <dbReference type="NCBI Taxonomy" id="392033"/>
    <lineage>
        <taxon>Eukaryota</taxon>
        <taxon>Metazoa</taxon>
        <taxon>Spiralia</taxon>
        <taxon>Gnathifera</taxon>
        <taxon>Rotifera</taxon>
        <taxon>Eurotatoria</taxon>
        <taxon>Bdelloidea</taxon>
        <taxon>Philodinida</taxon>
        <taxon>Philodinidae</taxon>
        <taxon>Rotaria</taxon>
    </lineage>
</organism>
<gene>
    <name evidence="2" type="ORF">JBS370_LOCUS38897</name>
</gene>
<accession>A0A820EZF1</accession>
<dbReference type="AlphaFoldDB" id="A0A820EZF1"/>
<name>A0A820EZF1_9BILA</name>
<evidence type="ECO:0000313" key="2">
    <source>
        <dbReference type="EMBL" id="CAF4256036.1"/>
    </source>
</evidence>
<sequence length="44" mass="5379">EHQLRIQQYVFLYLSNFYFVSFRSISMSNLTIIYNNKSNNYHQG</sequence>
<comment type="caution">
    <text evidence="2">The sequence shown here is derived from an EMBL/GenBank/DDBJ whole genome shotgun (WGS) entry which is preliminary data.</text>
</comment>